<organism evidence="1 2">
    <name type="scientific">Hymenobacter arizonensis</name>
    <name type="common">Siccationidurans arizonensis</name>
    <dbReference type="NCBI Taxonomy" id="1227077"/>
    <lineage>
        <taxon>Bacteria</taxon>
        <taxon>Pseudomonadati</taxon>
        <taxon>Bacteroidota</taxon>
        <taxon>Cytophagia</taxon>
        <taxon>Cytophagales</taxon>
        <taxon>Hymenobacteraceae</taxon>
        <taxon>Hymenobacter</taxon>
    </lineage>
</organism>
<dbReference type="InterPro" id="IPR010862">
    <property type="entry name" value="DUF1493"/>
</dbReference>
<dbReference type="Pfam" id="PF07377">
    <property type="entry name" value="DUF1493"/>
    <property type="match status" value="1"/>
</dbReference>
<dbReference type="EMBL" id="FOXS01000008">
    <property type="protein sequence ID" value="SFQ79095.1"/>
    <property type="molecule type" value="Genomic_DNA"/>
</dbReference>
<sequence length="98" mass="10716">METAQAVLAFIQEATGTQDLPLTPATSFEEDLGVTGDDAVRLLQDLAARYHVDLAHLRWDKYFHPEPSLGVRYRAVAPFTVGDILRAVEHGGFGPAHS</sequence>
<gene>
    <name evidence="1" type="ORF">SAMN04515668_4400</name>
</gene>
<accession>A0A1I6BDQ8</accession>
<dbReference type="InterPro" id="IPR036736">
    <property type="entry name" value="ACP-like_sf"/>
</dbReference>
<dbReference type="STRING" id="1227077.SAMN04515668_4400"/>
<protein>
    <submittedName>
        <fullName evidence="1">Acyl carrier protein</fullName>
    </submittedName>
</protein>
<dbReference type="AlphaFoldDB" id="A0A1I6BDQ8"/>
<dbReference type="Proteomes" id="UP000199029">
    <property type="component" value="Unassembled WGS sequence"/>
</dbReference>
<keyword evidence="2" id="KW-1185">Reference proteome</keyword>
<dbReference type="OrthoDB" id="964025at2"/>
<dbReference type="RefSeq" id="WP_092678319.1">
    <property type="nucleotide sequence ID" value="NZ_FOXS01000008.1"/>
</dbReference>
<proteinExistence type="predicted"/>
<reference evidence="2" key="1">
    <citation type="submission" date="2016-10" db="EMBL/GenBank/DDBJ databases">
        <authorList>
            <person name="Varghese N."/>
            <person name="Submissions S."/>
        </authorList>
    </citation>
    <scope>NUCLEOTIDE SEQUENCE [LARGE SCALE GENOMIC DNA]</scope>
    <source>
        <strain evidence="2">OR362-8,ATCC BAA-1266,JCM 13504</strain>
    </source>
</reference>
<name>A0A1I6BDQ8_HYMAR</name>
<evidence type="ECO:0000313" key="2">
    <source>
        <dbReference type="Proteomes" id="UP000199029"/>
    </source>
</evidence>
<evidence type="ECO:0000313" key="1">
    <source>
        <dbReference type="EMBL" id="SFQ79095.1"/>
    </source>
</evidence>
<dbReference type="Gene3D" id="1.10.1200.10">
    <property type="entry name" value="ACP-like"/>
    <property type="match status" value="1"/>
</dbReference>